<evidence type="ECO:0000259" key="3">
    <source>
        <dbReference type="Pfam" id="PF13581"/>
    </source>
</evidence>
<dbReference type="EMBL" id="RJKM01000001">
    <property type="protein sequence ID" value="ROP35049.1"/>
    <property type="molecule type" value="Genomic_DNA"/>
</dbReference>
<dbReference type="CDD" id="cd16936">
    <property type="entry name" value="HATPase_RsbW-like"/>
    <property type="match status" value="1"/>
</dbReference>
<keyword evidence="4" id="KW-0418">Kinase</keyword>
<dbReference type="InterPro" id="IPR050267">
    <property type="entry name" value="Anti-sigma-factor_SerPK"/>
</dbReference>
<feature type="domain" description="Histidine kinase/HSP90-like ATPase" evidence="3">
    <location>
        <begin position="37"/>
        <end position="140"/>
    </location>
</feature>
<comment type="caution">
    <text evidence="4">The sequence shown here is derived from an EMBL/GenBank/DDBJ whole genome shotgun (WGS) entry which is preliminary data.</text>
</comment>
<keyword evidence="1" id="KW-0723">Serine/threonine-protein kinase</keyword>
<dbReference type="AlphaFoldDB" id="A0A3N1GY08"/>
<evidence type="ECO:0000313" key="4">
    <source>
        <dbReference type="EMBL" id="ROP35049.1"/>
    </source>
</evidence>
<keyword evidence="5" id="KW-1185">Reference proteome</keyword>
<feature type="region of interest" description="Disordered" evidence="2">
    <location>
        <begin position="1"/>
        <end position="21"/>
    </location>
</feature>
<dbReference type="Pfam" id="PF13581">
    <property type="entry name" value="HATPase_c_2"/>
    <property type="match status" value="1"/>
</dbReference>
<dbReference type="OrthoDB" id="4326936at2"/>
<reference evidence="4 5" key="1">
    <citation type="submission" date="2018-11" db="EMBL/GenBank/DDBJ databases">
        <title>Sequencing the genomes of 1000 actinobacteria strains.</title>
        <authorList>
            <person name="Klenk H.-P."/>
        </authorList>
    </citation>
    <scope>NUCLEOTIDE SEQUENCE [LARGE SCALE GENOMIC DNA]</scope>
    <source>
        <strain evidence="4 5">DSM 44231</strain>
    </source>
</reference>
<dbReference type="Proteomes" id="UP000268727">
    <property type="component" value="Unassembled WGS sequence"/>
</dbReference>
<keyword evidence="4" id="KW-0808">Transferase</keyword>
<protein>
    <submittedName>
        <fullName evidence="4">Histidine kinase-like protein</fullName>
    </submittedName>
</protein>
<sequence length="153" mass="16334">MSAIGQIGPKAQGDGHGGERGRLVLSMDLPVSRTPSRELRRWVRAALYREDEDCAEKAWLVLAELTANAHGHGRSPAVVRVWRSTASSAVRIEVEDAGREAPDPGASRWGGTRGFGLALVEGLAHRWGVDVHPTGKTVWAELVGRATGAEPVG</sequence>
<accession>A0A3N1GY08</accession>
<proteinExistence type="predicted"/>
<evidence type="ECO:0000256" key="1">
    <source>
        <dbReference type="ARBA" id="ARBA00022527"/>
    </source>
</evidence>
<gene>
    <name evidence="4" type="ORF">EDD40_0262</name>
</gene>
<dbReference type="InterPro" id="IPR036890">
    <property type="entry name" value="HATPase_C_sf"/>
</dbReference>
<dbReference type="SUPFAM" id="SSF55874">
    <property type="entry name" value="ATPase domain of HSP90 chaperone/DNA topoisomerase II/histidine kinase"/>
    <property type="match status" value="1"/>
</dbReference>
<evidence type="ECO:0000313" key="5">
    <source>
        <dbReference type="Proteomes" id="UP000268727"/>
    </source>
</evidence>
<organism evidence="4 5">
    <name type="scientific">Saccharothrix texasensis</name>
    <dbReference type="NCBI Taxonomy" id="103734"/>
    <lineage>
        <taxon>Bacteria</taxon>
        <taxon>Bacillati</taxon>
        <taxon>Actinomycetota</taxon>
        <taxon>Actinomycetes</taxon>
        <taxon>Pseudonocardiales</taxon>
        <taxon>Pseudonocardiaceae</taxon>
        <taxon>Saccharothrix</taxon>
    </lineage>
</organism>
<dbReference type="GO" id="GO:0004674">
    <property type="term" value="F:protein serine/threonine kinase activity"/>
    <property type="evidence" value="ECO:0007669"/>
    <property type="project" value="UniProtKB-KW"/>
</dbReference>
<name>A0A3N1GY08_9PSEU</name>
<dbReference type="PANTHER" id="PTHR35526">
    <property type="entry name" value="ANTI-SIGMA-F FACTOR RSBW-RELATED"/>
    <property type="match status" value="1"/>
</dbReference>
<evidence type="ECO:0000256" key="2">
    <source>
        <dbReference type="SAM" id="MobiDB-lite"/>
    </source>
</evidence>
<dbReference type="InterPro" id="IPR003594">
    <property type="entry name" value="HATPase_dom"/>
</dbReference>
<dbReference type="PANTHER" id="PTHR35526:SF3">
    <property type="entry name" value="ANTI-SIGMA-F FACTOR RSBW"/>
    <property type="match status" value="1"/>
</dbReference>
<dbReference type="Gene3D" id="3.30.565.10">
    <property type="entry name" value="Histidine kinase-like ATPase, C-terminal domain"/>
    <property type="match status" value="1"/>
</dbReference>